<keyword evidence="2 3" id="KW-0479">Metal-binding</keyword>
<evidence type="ECO:0000256" key="3">
    <source>
        <dbReference type="PIRSR" id="PIRSR607837-1"/>
    </source>
</evidence>
<accession>A0A1F5V0I6</accession>
<dbReference type="SUPFAM" id="SSF109854">
    <property type="entry name" value="DinB/YfiT-like putative metalloenzymes"/>
    <property type="match status" value="1"/>
</dbReference>
<protein>
    <recommendedName>
        <fullName evidence="6">DinB-like domain-containing protein</fullName>
    </recommendedName>
</protein>
<dbReference type="PANTHER" id="PTHR37302">
    <property type="entry name" value="SLR1116 PROTEIN"/>
    <property type="match status" value="1"/>
</dbReference>
<evidence type="ECO:0000256" key="2">
    <source>
        <dbReference type="ARBA" id="ARBA00022723"/>
    </source>
</evidence>
<feature type="binding site" evidence="3">
    <location>
        <position position="163"/>
    </location>
    <ligand>
        <name>a divalent metal cation</name>
        <dbReference type="ChEBI" id="CHEBI:60240"/>
    </ligand>
</feature>
<dbReference type="EMBL" id="MFGX01000023">
    <property type="protein sequence ID" value="OGF56917.1"/>
    <property type="molecule type" value="Genomic_DNA"/>
</dbReference>
<evidence type="ECO:0000256" key="1">
    <source>
        <dbReference type="ARBA" id="ARBA00008635"/>
    </source>
</evidence>
<reference evidence="4 5" key="1">
    <citation type="journal article" date="2016" name="Nat. Commun.">
        <title>Thousands of microbial genomes shed light on interconnected biogeochemical processes in an aquifer system.</title>
        <authorList>
            <person name="Anantharaman K."/>
            <person name="Brown C.T."/>
            <person name="Hug L.A."/>
            <person name="Sharon I."/>
            <person name="Castelle C.J."/>
            <person name="Probst A.J."/>
            <person name="Thomas B.C."/>
            <person name="Singh A."/>
            <person name="Wilkins M.J."/>
            <person name="Karaoz U."/>
            <person name="Brodie E.L."/>
            <person name="Williams K.H."/>
            <person name="Hubbard S.S."/>
            <person name="Banfield J.F."/>
        </authorList>
    </citation>
    <scope>NUCLEOTIDE SEQUENCE [LARGE SCALE GENOMIC DNA]</scope>
    <source>
        <strain evidence="5">RBG_16_55_9</strain>
    </source>
</reference>
<dbReference type="STRING" id="1817864.A2Z21_07395"/>
<dbReference type="Proteomes" id="UP000179157">
    <property type="component" value="Unassembled WGS sequence"/>
</dbReference>
<dbReference type="Gene3D" id="1.20.120.450">
    <property type="entry name" value="dinb family like domain"/>
    <property type="match status" value="1"/>
</dbReference>
<dbReference type="PANTHER" id="PTHR37302:SF3">
    <property type="entry name" value="DAMAGE-INDUCIBLE PROTEIN DINB"/>
    <property type="match status" value="1"/>
</dbReference>
<evidence type="ECO:0000313" key="4">
    <source>
        <dbReference type="EMBL" id="OGF56917.1"/>
    </source>
</evidence>
<evidence type="ECO:0000313" key="5">
    <source>
        <dbReference type="Proteomes" id="UP000179157"/>
    </source>
</evidence>
<gene>
    <name evidence="4" type="ORF">A2Z21_07395</name>
</gene>
<dbReference type="Pfam" id="PF04978">
    <property type="entry name" value="MST"/>
    <property type="match status" value="1"/>
</dbReference>
<dbReference type="InterPro" id="IPR034660">
    <property type="entry name" value="DinB/YfiT-like"/>
</dbReference>
<dbReference type="GO" id="GO:0046872">
    <property type="term" value="F:metal ion binding"/>
    <property type="evidence" value="ECO:0007669"/>
    <property type="project" value="UniProtKB-KW"/>
</dbReference>
<feature type="binding site" evidence="3">
    <location>
        <position position="159"/>
    </location>
    <ligand>
        <name>a divalent metal cation</name>
        <dbReference type="ChEBI" id="CHEBI:60240"/>
    </ligand>
</feature>
<feature type="binding site" evidence="3">
    <location>
        <position position="61"/>
    </location>
    <ligand>
        <name>a divalent metal cation</name>
        <dbReference type="ChEBI" id="CHEBI:60240"/>
    </ligand>
</feature>
<dbReference type="InterPro" id="IPR007061">
    <property type="entry name" value="MST-like"/>
</dbReference>
<comment type="similarity">
    <text evidence="1">Belongs to the DinB family.</text>
</comment>
<evidence type="ECO:0008006" key="6">
    <source>
        <dbReference type="Google" id="ProtNLM"/>
    </source>
</evidence>
<sequence>MTKKHLDVKPAKGTDPQLGMLTAMLEDGTREWREELGEVPDDAVVWQPFPNGHSIGAILLHIADVEVHWIETVAAGKPRSPEELKLFLSDETDQEAVQWPKPPARPLLYYFELHNGVRQRTLKTLKQFNNPEQISARQRRDGSSWEFTLRWILHHVITHEAYHGGQAVLLSLEYSRRKST</sequence>
<name>A0A1F5V0I6_FRAXR</name>
<organism evidence="4 5">
    <name type="scientific">Fraserbacteria sp. (strain RBG_16_55_9)</name>
    <dbReference type="NCBI Taxonomy" id="1817864"/>
    <lineage>
        <taxon>Bacteria</taxon>
        <taxon>Candidatus Fraseribacteriota</taxon>
    </lineage>
</organism>
<dbReference type="InterPro" id="IPR007837">
    <property type="entry name" value="DinB"/>
</dbReference>
<dbReference type="AlphaFoldDB" id="A0A1F5V0I6"/>
<proteinExistence type="inferred from homology"/>
<comment type="caution">
    <text evidence="4">The sequence shown here is derived from an EMBL/GenBank/DDBJ whole genome shotgun (WGS) entry which is preliminary data.</text>
</comment>